<proteinExistence type="predicted"/>
<sequence length="315" mass="37301">MYQYFCSLWDSVKSFKELNISSQKESLTNNLCENYYEKSLETFRLSQNDLIGADIDNFAKIGGQIVSKAMGSFDEKAFPSGFRTANNKNKSNTVMENGEEIDYIDQIRYKWRKKLLGAIALQVKEIQKSKIDQLLVQLTERYKNELEKEMTEKNKTINDFGKKREETLVATKRAFAEGVLKLSIKEYVEVQLDKTIVEKIMNEMVRKVDLFCFEVLSRLFEDSLIRMTKEKLYLIRKTIRGGKQKMWGTIHEQRTDLHKNANFHIARFEKIWPDNKDFCSKWDNFRNNIQKRVLEEVVDELVRQSDFIYQILNER</sequence>
<evidence type="ECO:0000256" key="1">
    <source>
        <dbReference type="SAM" id="Coils"/>
    </source>
</evidence>
<evidence type="ECO:0000313" key="2">
    <source>
        <dbReference type="EMBL" id="MES1921482.1"/>
    </source>
</evidence>
<protein>
    <submittedName>
        <fullName evidence="2">Uncharacterized protein</fullName>
    </submittedName>
</protein>
<name>A0ABV2AP74_9EUKA</name>
<evidence type="ECO:0000313" key="3">
    <source>
        <dbReference type="Proteomes" id="UP001439008"/>
    </source>
</evidence>
<dbReference type="Proteomes" id="UP001439008">
    <property type="component" value="Unassembled WGS sequence"/>
</dbReference>
<dbReference type="EMBL" id="JBDODL010001403">
    <property type="protein sequence ID" value="MES1921482.1"/>
    <property type="molecule type" value="Genomic_DNA"/>
</dbReference>
<comment type="caution">
    <text evidence="2">The sequence shown here is derived from an EMBL/GenBank/DDBJ whole genome shotgun (WGS) entry which is preliminary data.</text>
</comment>
<gene>
    <name evidence="2" type="ORF">MHBO_003012</name>
</gene>
<feature type="coiled-coil region" evidence="1">
    <location>
        <begin position="136"/>
        <end position="163"/>
    </location>
</feature>
<reference evidence="2 3" key="1">
    <citation type="journal article" date="2024" name="BMC Biol.">
        <title>Comparative genomics of Ascetosporea gives new insight into the evolutionary basis for animal parasitism in Rhizaria.</title>
        <authorList>
            <person name="Hiltunen Thoren M."/>
            <person name="Onut-Brannstrom I."/>
            <person name="Alfjorden A."/>
            <person name="Peckova H."/>
            <person name="Swords F."/>
            <person name="Hooper C."/>
            <person name="Holzer A.S."/>
            <person name="Bass D."/>
            <person name="Burki F."/>
        </authorList>
    </citation>
    <scope>NUCLEOTIDE SEQUENCE [LARGE SCALE GENOMIC DNA]</scope>
    <source>
        <strain evidence="2">20-A016</strain>
    </source>
</reference>
<keyword evidence="3" id="KW-1185">Reference proteome</keyword>
<accession>A0ABV2AP74</accession>
<organism evidence="2 3">
    <name type="scientific">Bonamia ostreae</name>
    <dbReference type="NCBI Taxonomy" id="126728"/>
    <lineage>
        <taxon>Eukaryota</taxon>
        <taxon>Sar</taxon>
        <taxon>Rhizaria</taxon>
        <taxon>Endomyxa</taxon>
        <taxon>Ascetosporea</taxon>
        <taxon>Haplosporida</taxon>
        <taxon>Bonamia</taxon>
    </lineage>
</organism>
<keyword evidence="1" id="KW-0175">Coiled coil</keyword>